<name>R1CT28_9FIRM</name>
<dbReference type="STRING" id="1304284.L21TH_2158"/>
<evidence type="ECO:0000256" key="2">
    <source>
        <dbReference type="ARBA" id="ARBA00024438"/>
    </source>
</evidence>
<dbReference type="InterPro" id="IPR041916">
    <property type="entry name" value="Anti_sigma_zinc_sf"/>
</dbReference>
<evidence type="ECO:0000256" key="4">
    <source>
        <dbReference type="SAM" id="Phobius"/>
    </source>
</evidence>
<dbReference type="InterPro" id="IPR027383">
    <property type="entry name" value="Znf_put"/>
</dbReference>
<feature type="coiled-coil region" evidence="3">
    <location>
        <begin position="277"/>
        <end position="327"/>
    </location>
</feature>
<dbReference type="Pfam" id="PF14257">
    <property type="entry name" value="DUF4349"/>
    <property type="match status" value="1"/>
</dbReference>
<proteinExistence type="inferred from homology"/>
<evidence type="ECO:0000256" key="1">
    <source>
        <dbReference type="ARBA" id="ARBA00024353"/>
    </source>
</evidence>
<dbReference type="EMBL" id="ARZA01000236">
    <property type="protein sequence ID" value="EOC99853.1"/>
    <property type="molecule type" value="Genomic_DNA"/>
</dbReference>
<evidence type="ECO:0000259" key="6">
    <source>
        <dbReference type="Pfam" id="PF14257"/>
    </source>
</evidence>
<keyword evidence="4" id="KW-0812">Transmembrane</keyword>
<dbReference type="Gene3D" id="1.10.10.1320">
    <property type="entry name" value="Anti-sigma factor, zinc-finger domain"/>
    <property type="match status" value="1"/>
</dbReference>
<keyword evidence="4" id="KW-1133">Transmembrane helix</keyword>
<dbReference type="AlphaFoldDB" id="R1CT28"/>
<dbReference type="Proteomes" id="UP000013378">
    <property type="component" value="Unassembled WGS sequence"/>
</dbReference>
<accession>R1CT28</accession>
<evidence type="ECO:0000313" key="8">
    <source>
        <dbReference type="Proteomes" id="UP000013378"/>
    </source>
</evidence>
<gene>
    <name evidence="7" type="ORF">L21TH_2158</name>
</gene>
<protein>
    <recommendedName>
        <fullName evidence="2">Anti-sigma-W factor RsiW</fullName>
    </recommendedName>
</protein>
<evidence type="ECO:0000256" key="3">
    <source>
        <dbReference type="SAM" id="Coils"/>
    </source>
</evidence>
<reference evidence="7 8" key="1">
    <citation type="journal article" date="2015" name="Geomicrobiol. J.">
        <title>Caldisalinibacter kiritimatiensis gen. nov., sp. nov., a moderately thermohalophilic thiosulfate-reducing bacterium from a hypersaline microbial mat.</title>
        <authorList>
            <person name="Ben Hania W."/>
            <person name="Joseph M."/>
            <person name="Fiebig A."/>
            <person name="Bunk B."/>
            <person name="Klenk H.-P."/>
            <person name="Fardeau M.-L."/>
            <person name="Spring S."/>
        </authorList>
    </citation>
    <scope>NUCLEOTIDE SEQUENCE [LARGE SCALE GENOMIC DNA]</scope>
    <source>
        <strain evidence="7 8">L21-TH-D2</strain>
    </source>
</reference>
<dbReference type="OrthoDB" id="9808253at2"/>
<comment type="caution">
    <text evidence="7">The sequence shown here is derived from an EMBL/GenBank/DDBJ whole genome shotgun (WGS) entry which is preliminary data.</text>
</comment>
<feature type="transmembrane region" description="Helical" evidence="4">
    <location>
        <begin position="86"/>
        <end position="109"/>
    </location>
</feature>
<evidence type="ECO:0000259" key="5">
    <source>
        <dbReference type="Pfam" id="PF13490"/>
    </source>
</evidence>
<sequence length="415" mass="48454">MDCKVFEDNMSLYIDNELNDIDKKEFELHLMTCEKCRKSYEAMVAILKEVRNEEQVELPDGYTEKLNEKLKKINEKEKKKVNWKPLTAIAASLLVLLVSISFIFNNFIFDKKVQYQYDSAVEEPEFDRSTSMNAKVEVQDDRNMTAKMDLDVETSSVAEDAKFTERANESVQNKSFSVSRSKPVQKIIKQAYLNIEVEDYDNKFNSIVNFVKQNEGYIENANTTYKPVKDSNKNKLKQGYLKVRIPESNFVKTIEYIKKLGEVTNEQESTRNISKQYYDKENELKNLRIQEERLREILKKAKNVDEILRVENELRRIRTEIDSHTNLLNTWDDQVNMSTININLIEVKKNDENINAVDDNIWLRAKKGFISTINNIIKTIENGIVYIITILPILAIVAITLGILYLIVKKVMIKR</sequence>
<dbReference type="RefSeq" id="WP_006315752.1">
    <property type="nucleotide sequence ID" value="NZ_ARZA01000236.1"/>
</dbReference>
<dbReference type="eggNOG" id="COG5662">
    <property type="taxonomic scope" value="Bacteria"/>
</dbReference>
<organism evidence="7 8">
    <name type="scientific">Caldisalinibacter kiritimatiensis</name>
    <dbReference type="NCBI Taxonomy" id="1304284"/>
    <lineage>
        <taxon>Bacteria</taxon>
        <taxon>Bacillati</taxon>
        <taxon>Bacillota</taxon>
        <taxon>Tissierellia</taxon>
        <taxon>Tissierellales</taxon>
        <taxon>Thermohalobacteraceae</taxon>
        <taxon>Caldisalinibacter</taxon>
    </lineage>
</organism>
<feature type="domain" description="DUF4349" evidence="6">
    <location>
        <begin position="185"/>
        <end position="404"/>
    </location>
</feature>
<dbReference type="InterPro" id="IPR025645">
    <property type="entry name" value="DUF4349"/>
</dbReference>
<evidence type="ECO:0000313" key="7">
    <source>
        <dbReference type="EMBL" id="EOC99853.1"/>
    </source>
</evidence>
<comment type="similarity">
    <text evidence="1">Belongs to the zinc-associated anti-sigma factor (ZAS) superfamily. Anti-sigma-W factor family.</text>
</comment>
<keyword evidence="4" id="KW-0472">Membrane</keyword>
<feature type="domain" description="Putative zinc-finger" evidence="5">
    <location>
        <begin position="3"/>
        <end position="37"/>
    </location>
</feature>
<dbReference type="Pfam" id="PF13490">
    <property type="entry name" value="zf-HC2"/>
    <property type="match status" value="1"/>
</dbReference>
<feature type="transmembrane region" description="Helical" evidence="4">
    <location>
        <begin position="384"/>
        <end position="408"/>
    </location>
</feature>
<keyword evidence="8" id="KW-1185">Reference proteome</keyword>
<keyword evidence="3" id="KW-0175">Coiled coil</keyword>